<dbReference type="HOGENOM" id="CLU_000604_1_2_12"/>
<evidence type="ECO:0000256" key="3">
    <source>
        <dbReference type="ARBA" id="ARBA00022458"/>
    </source>
</evidence>
<dbReference type="GO" id="GO:0005524">
    <property type="term" value="F:ATP binding"/>
    <property type="evidence" value="ECO:0007669"/>
    <property type="project" value="UniProtKB-KW"/>
</dbReference>
<evidence type="ECO:0000256" key="1">
    <source>
        <dbReference type="ARBA" id="ARBA00005417"/>
    </source>
</evidence>
<dbReference type="InterPro" id="IPR027417">
    <property type="entry name" value="P-loop_NTPase"/>
</dbReference>
<keyword evidence="3" id="KW-0536">Nodulation</keyword>
<evidence type="ECO:0000256" key="2">
    <source>
        <dbReference type="ARBA" id="ARBA00022448"/>
    </source>
</evidence>
<dbReference type="RefSeq" id="WP_013701455.1">
    <property type="nucleotide sequence ID" value="NC_015385.1"/>
</dbReference>
<reference evidence="7 8" key="1">
    <citation type="journal article" date="2011" name="Stand. Genomic Sci.">
        <title>Complete genome sequence of Treponema succinifaciens type strain (6091).</title>
        <authorList>
            <person name="Han C."/>
            <person name="Gronow S."/>
            <person name="Teshima H."/>
            <person name="Lapidus A."/>
            <person name="Nolan M."/>
            <person name="Lucas S."/>
            <person name="Hammon N."/>
            <person name="Deshpande S."/>
            <person name="Cheng J.F."/>
            <person name="Zeytun A."/>
            <person name="Tapia R."/>
            <person name="Goodwin L."/>
            <person name="Pitluck S."/>
            <person name="Liolios K."/>
            <person name="Pagani I."/>
            <person name="Ivanova N."/>
            <person name="Mavromatis K."/>
            <person name="Mikhailova N."/>
            <person name="Huntemann M."/>
            <person name="Pati A."/>
            <person name="Chen A."/>
            <person name="Palaniappan K."/>
            <person name="Land M."/>
            <person name="Hauser L."/>
            <person name="Brambilla E.M."/>
            <person name="Rohde M."/>
            <person name="Goker M."/>
            <person name="Woyke T."/>
            <person name="Bristow J."/>
            <person name="Eisen J.A."/>
            <person name="Markowitz V."/>
            <person name="Hugenholtz P."/>
            <person name="Kyrpides N.C."/>
            <person name="Klenk H.P."/>
            <person name="Detter J.C."/>
        </authorList>
    </citation>
    <scope>NUCLEOTIDE SEQUENCE [LARGE SCALE GENOMIC DNA]</scope>
    <source>
        <strain evidence="8">ATCC 33096 / DSM 2489 / 6091</strain>
    </source>
</reference>
<dbReference type="PROSITE" id="PS50893">
    <property type="entry name" value="ABC_TRANSPORTER_2"/>
    <property type="match status" value="1"/>
</dbReference>
<organism evidence="7 8">
    <name type="scientific">Treponema succinifaciens (strain ATCC 33096 / DSM 2489 / 6091)</name>
    <dbReference type="NCBI Taxonomy" id="869209"/>
    <lineage>
        <taxon>Bacteria</taxon>
        <taxon>Pseudomonadati</taxon>
        <taxon>Spirochaetota</taxon>
        <taxon>Spirochaetia</taxon>
        <taxon>Spirochaetales</taxon>
        <taxon>Treponemataceae</taxon>
        <taxon>Treponema</taxon>
    </lineage>
</organism>
<evidence type="ECO:0000256" key="4">
    <source>
        <dbReference type="ARBA" id="ARBA00022741"/>
    </source>
</evidence>
<keyword evidence="8" id="KW-1185">Reference proteome</keyword>
<evidence type="ECO:0000256" key="5">
    <source>
        <dbReference type="ARBA" id="ARBA00022840"/>
    </source>
</evidence>
<dbReference type="STRING" id="869209.Tresu_1260"/>
<name>F2NRT2_TRES6</name>
<protein>
    <submittedName>
        <fullName evidence="7">Sulfate-transporting ATPase</fullName>
        <ecNumber evidence="7">3.6.3.25</ecNumber>
    </submittedName>
</protein>
<dbReference type="CDD" id="cd03230">
    <property type="entry name" value="ABC_DR_subfamily_A"/>
    <property type="match status" value="1"/>
</dbReference>
<dbReference type="SMART" id="SM00382">
    <property type="entry name" value="AAA"/>
    <property type="match status" value="1"/>
</dbReference>
<accession>F2NRT2</accession>
<dbReference type="PANTHER" id="PTHR42711:SF5">
    <property type="entry name" value="ABC TRANSPORTER ATP-BINDING PROTEIN NATA"/>
    <property type="match status" value="1"/>
</dbReference>
<proteinExistence type="inferred from homology"/>
<dbReference type="InterPro" id="IPR003593">
    <property type="entry name" value="AAA+_ATPase"/>
</dbReference>
<keyword evidence="5" id="KW-0067">ATP-binding</keyword>
<dbReference type="EC" id="3.6.3.25" evidence="7"/>
<dbReference type="InterPro" id="IPR003439">
    <property type="entry name" value="ABC_transporter-like_ATP-bd"/>
</dbReference>
<dbReference type="KEGG" id="tsu:Tresu_1260"/>
<dbReference type="Proteomes" id="UP000006852">
    <property type="component" value="Chromosome"/>
</dbReference>
<reference evidence="8" key="2">
    <citation type="submission" date="2011-04" db="EMBL/GenBank/DDBJ databases">
        <title>The complete genome of chromosome of Treponema succinifaciens DSM 2489.</title>
        <authorList>
            <person name="Lucas S."/>
            <person name="Copeland A."/>
            <person name="Lapidus A."/>
            <person name="Bruce D."/>
            <person name="Goodwin L."/>
            <person name="Pitluck S."/>
            <person name="Peters L."/>
            <person name="Kyrpides N."/>
            <person name="Mavromatis K."/>
            <person name="Ivanova N."/>
            <person name="Ovchinnikova G."/>
            <person name="Teshima H."/>
            <person name="Detter J.C."/>
            <person name="Tapia R."/>
            <person name="Han C."/>
            <person name="Land M."/>
            <person name="Hauser L."/>
            <person name="Markowitz V."/>
            <person name="Cheng J.-F."/>
            <person name="Hugenholtz P."/>
            <person name="Woyke T."/>
            <person name="Wu D."/>
            <person name="Gronow S."/>
            <person name="Wellnitz S."/>
            <person name="Brambilla E."/>
            <person name="Klenk H.-P."/>
            <person name="Eisen J.A."/>
        </authorList>
    </citation>
    <scope>NUCLEOTIDE SEQUENCE [LARGE SCALE GENOMIC DNA]</scope>
    <source>
        <strain evidence="8">ATCC 33096 / DSM 2489 / 6091</strain>
    </source>
</reference>
<keyword evidence="4" id="KW-0547">Nucleotide-binding</keyword>
<dbReference type="Gene3D" id="3.40.50.300">
    <property type="entry name" value="P-loop containing nucleotide triphosphate hydrolases"/>
    <property type="match status" value="1"/>
</dbReference>
<evidence type="ECO:0000313" key="8">
    <source>
        <dbReference type="Proteomes" id="UP000006852"/>
    </source>
</evidence>
<sequence length="239" mass="26198">MSNEVELISFCKDYGKFSACKNINFYAEKNSITGILGPNGAGKTSVLKAICGLHYQTSGTVRICGTEETDEFKKLTAFVPEVPELDSSLTVKETLFFEAEISGQKKNEAELTVEKATEICGLEKVFNKKVSGLSKGFKQRTSLAKAVCRLPKILVLDEFSAGLDPAQIASFRKKLKVLSSSMTIIFSTHHIEEAVSLCNIIYIISNGEVAACGTEKEIVKKFNCKNLEEAFILATEKSQ</sequence>
<dbReference type="InterPro" id="IPR050763">
    <property type="entry name" value="ABC_transporter_ATP-binding"/>
</dbReference>
<feature type="domain" description="ABC transporter" evidence="6">
    <location>
        <begin position="5"/>
        <end position="231"/>
    </location>
</feature>
<dbReference type="PANTHER" id="PTHR42711">
    <property type="entry name" value="ABC TRANSPORTER ATP-BINDING PROTEIN"/>
    <property type="match status" value="1"/>
</dbReference>
<gene>
    <name evidence="7" type="ordered locus">Tresu_1260</name>
</gene>
<keyword evidence="2" id="KW-0813">Transport</keyword>
<dbReference type="EMBL" id="CP002631">
    <property type="protein sequence ID" value="AEB14168.1"/>
    <property type="molecule type" value="Genomic_DNA"/>
</dbReference>
<dbReference type="GO" id="GO:0016887">
    <property type="term" value="F:ATP hydrolysis activity"/>
    <property type="evidence" value="ECO:0007669"/>
    <property type="project" value="InterPro"/>
</dbReference>
<evidence type="ECO:0000259" key="6">
    <source>
        <dbReference type="PROSITE" id="PS50893"/>
    </source>
</evidence>
<dbReference type="SUPFAM" id="SSF52540">
    <property type="entry name" value="P-loop containing nucleoside triphosphate hydrolases"/>
    <property type="match status" value="1"/>
</dbReference>
<evidence type="ECO:0000313" key="7">
    <source>
        <dbReference type="EMBL" id="AEB14168.1"/>
    </source>
</evidence>
<dbReference type="eggNOG" id="COG1131">
    <property type="taxonomic scope" value="Bacteria"/>
</dbReference>
<comment type="similarity">
    <text evidence="1">Belongs to the ABC transporter superfamily.</text>
</comment>
<dbReference type="OrthoDB" id="9775135at2"/>
<keyword evidence="7" id="KW-0378">Hydrolase</keyword>
<dbReference type="AlphaFoldDB" id="F2NRT2"/>
<dbReference type="Pfam" id="PF00005">
    <property type="entry name" value="ABC_tran"/>
    <property type="match status" value="1"/>
</dbReference>
<dbReference type="GeneID" id="302998422"/>